<evidence type="ECO:0000313" key="1">
    <source>
        <dbReference type="EMBL" id="SHI49812.1"/>
    </source>
</evidence>
<dbReference type="Proteomes" id="UP000184185">
    <property type="component" value="Unassembled WGS sequence"/>
</dbReference>
<dbReference type="OrthoDB" id="2030945at2"/>
<proteinExistence type="predicted"/>
<evidence type="ECO:0000313" key="2">
    <source>
        <dbReference type="Proteomes" id="UP000184185"/>
    </source>
</evidence>
<sequence>MEADSNKFIGGADGPTSIVFYNNSHKLSISQRIQITINNLKRRYWARRIVPGTHSLEEVEELLSTKYGFTEVDVSGVEFMEEYQQMRTTFLLEDMPELAADSSYLSSTSDDVGTIIKNLELKLQQERMLAESIPSEVYDIDFHKYIRRGKSQNDEMHIIIERTHEYIGGGAGGSKRFIREWKKIMKNTYLYYGVSEEDIKTKSQRYKELLLELII</sequence>
<dbReference type="EMBL" id="FQYQ01000002">
    <property type="protein sequence ID" value="SHI49812.1"/>
    <property type="molecule type" value="Genomic_DNA"/>
</dbReference>
<protein>
    <submittedName>
        <fullName evidence="1">Uncharacterized protein</fullName>
    </submittedName>
</protein>
<dbReference type="AlphaFoldDB" id="A0A1M6BM75"/>
<name>A0A1M6BM75_PSEXY</name>
<reference evidence="1 2" key="1">
    <citation type="submission" date="2016-11" db="EMBL/GenBank/DDBJ databases">
        <authorList>
            <person name="Jaros S."/>
            <person name="Januszkiewicz K."/>
            <person name="Wedrychowicz H."/>
        </authorList>
    </citation>
    <scope>NUCLEOTIDE SEQUENCE [LARGE SCALE GENOMIC DNA]</scope>
    <source>
        <strain evidence="1 2">DSM 14809</strain>
    </source>
</reference>
<organism evidence="1 2">
    <name type="scientific">Pseudobutyrivibrio xylanivorans DSM 14809</name>
    <dbReference type="NCBI Taxonomy" id="1123012"/>
    <lineage>
        <taxon>Bacteria</taxon>
        <taxon>Bacillati</taxon>
        <taxon>Bacillota</taxon>
        <taxon>Clostridia</taxon>
        <taxon>Lachnospirales</taxon>
        <taxon>Lachnospiraceae</taxon>
        <taxon>Pseudobutyrivibrio</taxon>
    </lineage>
</organism>
<gene>
    <name evidence="1" type="ORF">SAMN02745725_00524</name>
</gene>
<accession>A0A1M6BM75</accession>
<dbReference type="RefSeq" id="WP_143151389.1">
    <property type="nucleotide sequence ID" value="NZ_FQYQ01000002.1"/>
</dbReference>
<keyword evidence="2" id="KW-1185">Reference proteome</keyword>